<dbReference type="GO" id="GO:0051301">
    <property type="term" value="P:cell division"/>
    <property type="evidence" value="ECO:0007669"/>
    <property type="project" value="UniProtKB-KW"/>
</dbReference>
<evidence type="ECO:0000256" key="10">
    <source>
        <dbReference type="ARBA" id="ARBA00023136"/>
    </source>
</evidence>
<comment type="function">
    <text evidence="1">Part of the ABC transporter FtsEX involved in cellular division.</text>
</comment>
<keyword evidence="7 12" id="KW-0132">Cell division</keyword>
<protein>
    <recommendedName>
        <fullName evidence="5 12">Cell division protein FtsX</fullName>
    </recommendedName>
</protein>
<evidence type="ECO:0000256" key="13">
    <source>
        <dbReference type="SAM" id="Phobius"/>
    </source>
</evidence>
<evidence type="ECO:0000256" key="6">
    <source>
        <dbReference type="ARBA" id="ARBA00022475"/>
    </source>
</evidence>
<evidence type="ECO:0000256" key="8">
    <source>
        <dbReference type="ARBA" id="ARBA00022692"/>
    </source>
</evidence>
<dbReference type="Gene3D" id="3.30.70.3040">
    <property type="match status" value="1"/>
</dbReference>
<evidence type="ECO:0000256" key="11">
    <source>
        <dbReference type="ARBA" id="ARBA00023306"/>
    </source>
</evidence>
<proteinExistence type="inferred from homology"/>
<evidence type="ECO:0000259" key="14">
    <source>
        <dbReference type="Pfam" id="PF02687"/>
    </source>
</evidence>
<dbReference type="GO" id="GO:0005886">
    <property type="term" value="C:plasma membrane"/>
    <property type="evidence" value="ECO:0007669"/>
    <property type="project" value="UniProtKB-SubCell"/>
</dbReference>
<dbReference type="RefSeq" id="WP_126039683.1">
    <property type="nucleotide sequence ID" value="NZ_CP034438.1"/>
</dbReference>
<comment type="similarity">
    <text evidence="3 12">Belongs to the ABC-4 integral membrane protein family. FtsX subfamily.</text>
</comment>
<organism evidence="16 17">
    <name type="scientific">Flaviflexus salsibiostraticola</name>
    <dbReference type="NCBI Taxonomy" id="1282737"/>
    <lineage>
        <taxon>Bacteria</taxon>
        <taxon>Bacillati</taxon>
        <taxon>Actinomycetota</taxon>
        <taxon>Actinomycetes</taxon>
        <taxon>Actinomycetales</taxon>
        <taxon>Actinomycetaceae</taxon>
        <taxon>Flaviflexus</taxon>
    </lineage>
</organism>
<feature type="transmembrane region" description="Helical" evidence="13">
    <location>
        <begin position="20"/>
        <end position="41"/>
    </location>
</feature>
<comment type="subunit">
    <text evidence="4">Forms a membrane-associated complex with FtsE.</text>
</comment>
<feature type="transmembrane region" description="Helical" evidence="13">
    <location>
        <begin position="276"/>
        <end position="299"/>
    </location>
</feature>
<evidence type="ECO:0000256" key="12">
    <source>
        <dbReference type="PIRNR" id="PIRNR003097"/>
    </source>
</evidence>
<evidence type="ECO:0000256" key="9">
    <source>
        <dbReference type="ARBA" id="ARBA00022989"/>
    </source>
</evidence>
<feature type="domain" description="FtsX extracellular" evidence="15">
    <location>
        <begin position="56"/>
        <end position="161"/>
    </location>
</feature>
<dbReference type="EMBL" id="CP034438">
    <property type="protein sequence ID" value="AZN29637.1"/>
    <property type="molecule type" value="Genomic_DNA"/>
</dbReference>
<gene>
    <name evidence="16" type="ORF">EJO69_04440</name>
</gene>
<feature type="domain" description="ABC3 transporter permease C-terminal" evidence="14">
    <location>
        <begin position="184"/>
        <end position="304"/>
    </location>
</feature>
<reference evidence="16 17" key="1">
    <citation type="submission" date="2018-12" db="EMBL/GenBank/DDBJ databases">
        <title>Complete genome sequence of Flaviflexus salsibiostraticola KCTC 33148.</title>
        <authorList>
            <person name="Bae J.-W."/>
        </authorList>
    </citation>
    <scope>NUCLEOTIDE SEQUENCE [LARGE SCALE GENOMIC DNA]</scope>
    <source>
        <strain evidence="16 17">KCTC 33148</strain>
    </source>
</reference>
<dbReference type="InterPro" id="IPR047929">
    <property type="entry name" value="FtsX_actino"/>
</dbReference>
<evidence type="ECO:0000256" key="7">
    <source>
        <dbReference type="ARBA" id="ARBA00022618"/>
    </source>
</evidence>
<evidence type="ECO:0000259" key="15">
    <source>
        <dbReference type="Pfam" id="PF18075"/>
    </source>
</evidence>
<keyword evidence="8 13" id="KW-0812">Transmembrane</keyword>
<sequence length="305" mass="33243">MRIGFILSQTFKGIRSNRVVVASLALVTFVSLMFLGAASLLQTQVGNMKNEWYDKVEVTAFMCPANPTTAQCAGGEATQEQIDAVDSFLQSDAMAPYVEEIYIESKADALENFREIMAGTTWVDAIDEDGMQVSFRVKLVNPEEFQIVADELRGQPGVEYVIDQREQLESIFSVLNGATIIAAVLAGTMILTALLLIVTMVRLSAMFRQKDTGIMRMVGASNGIIQTPFVLEGVFAALIGSLLSVGTLYGAVRYFFDDSGADEAIRFIRLIDSNDVIGLAPWLVGGALVVTAFASYVALRRYTKV</sequence>
<dbReference type="KEGG" id="fsl:EJO69_04440"/>
<dbReference type="AlphaFoldDB" id="A0A3S8Z7Z3"/>
<dbReference type="Pfam" id="PF02687">
    <property type="entry name" value="FtsX"/>
    <property type="match status" value="1"/>
</dbReference>
<keyword evidence="11 12" id="KW-0131">Cell cycle</keyword>
<keyword evidence="10 12" id="KW-0472">Membrane</keyword>
<evidence type="ECO:0000256" key="5">
    <source>
        <dbReference type="ARBA" id="ARBA00021907"/>
    </source>
</evidence>
<dbReference type="InterPro" id="IPR040690">
    <property type="entry name" value="FtsX_ECD"/>
</dbReference>
<name>A0A3S8Z7Z3_9ACTO</name>
<evidence type="ECO:0000256" key="4">
    <source>
        <dbReference type="ARBA" id="ARBA00011160"/>
    </source>
</evidence>
<evidence type="ECO:0000313" key="17">
    <source>
        <dbReference type="Proteomes" id="UP000270021"/>
    </source>
</evidence>
<dbReference type="PANTHER" id="PTHR47755:SF1">
    <property type="entry name" value="CELL DIVISION PROTEIN FTSX"/>
    <property type="match status" value="1"/>
</dbReference>
<dbReference type="InterPro" id="IPR003838">
    <property type="entry name" value="ABC3_permease_C"/>
</dbReference>
<accession>A0A3S8Z7Z3</accession>
<dbReference type="PANTHER" id="PTHR47755">
    <property type="entry name" value="CELL DIVISION PROTEIN FTSX"/>
    <property type="match status" value="1"/>
</dbReference>
<evidence type="ECO:0000256" key="3">
    <source>
        <dbReference type="ARBA" id="ARBA00007379"/>
    </source>
</evidence>
<dbReference type="PIRSF" id="PIRSF003097">
    <property type="entry name" value="FtsX"/>
    <property type="match status" value="1"/>
</dbReference>
<dbReference type="NCBIfam" id="NF038346">
    <property type="entry name" value="FtsX_actino"/>
    <property type="match status" value="1"/>
</dbReference>
<keyword evidence="6 12" id="KW-1003">Cell membrane</keyword>
<evidence type="ECO:0000256" key="2">
    <source>
        <dbReference type="ARBA" id="ARBA00004651"/>
    </source>
</evidence>
<dbReference type="OrthoDB" id="9812531at2"/>
<keyword evidence="17" id="KW-1185">Reference proteome</keyword>
<feature type="transmembrane region" description="Helical" evidence="13">
    <location>
        <begin position="178"/>
        <end position="201"/>
    </location>
</feature>
<evidence type="ECO:0000256" key="1">
    <source>
        <dbReference type="ARBA" id="ARBA00003552"/>
    </source>
</evidence>
<dbReference type="InterPro" id="IPR004513">
    <property type="entry name" value="FtsX"/>
</dbReference>
<feature type="transmembrane region" description="Helical" evidence="13">
    <location>
        <begin position="234"/>
        <end position="256"/>
    </location>
</feature>
<keyword evidence="9 13" id="KW-1133">Transmembrane helix</keyword>
<evidence type="ECO:0000313" key="16">
    <source>
        <dbReference type="EMBL" id="AZN29637.1"/>
    </source>
</evidence>
<dbReference type="Proteomes" id="UP000270021">
    <property type="component" value="Chromosome"/>
</dbReference>
<comment type="subcellular location">
    <subcellularLocation>
        <location evidence="2">Cell membrane</location>
        <topology evidence="2">Multi-pass membrane protein</topology>
    </subcellularLocation>
</comment>
<dbReference type="Pfam" id="PF18075">
    <property type="entry name" value="FtsX_ECD"/>
    <property type="match status" value="1"/>
</dbReference>